<organism evidence="2 3">
    <name type="scientific">Hermanssonia centrifuga</name>
    <dbReference type="NCBI Taxonomy" id="98765"/>
    <lineage>
        <taxon>Eukaryota</taxon>
        <taxon>Fungi</taxon>
        <taxon>Dikarya</taxon>
        <taxon>Basidiomycota</taxon>
        <taxon>Agaricomycotina</taxon>
        <taxon>Agaricomycetes</taxon>
        <taxon>Polyporales</taxon>
        <taxon>Meruliaceae</taxon>
        <taxon>Hermanssonia</taxon>
    </lineage>
</organism>
<keyword evidence="3" id="KW-1185">Reference proteome</keyword>
<evidence type="ECO:0000313" key="2">
    <source>
        <dbReference type="EMBL" id="PSR72215.1"/>
    </source>
</evidence>
<name>A0A2R6NIK3_9APHY</name>
<evidence type="ECO:0000256" key="1">
    <source>
        <dbReference type="SAM" id="MobiDB-lite"/>
    </source>
</evidence>
<feature type="compositionally biased region" description="Basic and acidic residues" evidence="1">
    <location>
        <begin position="68"/>
        <end position="77"/>
    </location>
</feature>
<dbReference type="Proteomes" id="UP000186601">
    <property type="component" value="Unassembled WGS sequence"/>
</dbReference>
<comment type="caution">
    <text evidence="2">The sequence shown here is derived from an EMBL/GenBank/DDBJ whole genome shotgun (WGS) entry which is preliminary data.</text>
</comment>
<proteinExistence type="predicted"/>
<protein>
    <submittedName>
        <fullName evidence="2">Uncharacterized protein</fullName>
    </submittedName>
</protein>
<evidence type="ECO:0000313" key="3">
    <source>
        <dbReference type="Proteomes" id="UP000186601"/>
    </source>
</evidence>
<dbReference type="OrthoDB" id="445556at2759"/>
<gene>
    <name evidence="2" type="ORF">PHLCEN_2v11922</name>
</gene>
<accession>A0A2R6NIK3</accession>
<feature type="region of interest" description="Disordered" evidence="1">
    <location>
        <begin position="68"/>
        <end position="102"/>
    </location>
</feature>
<dbReference type="EMBL" id="MLYV02001205">
    <property type="protein sequence ID" value="PSR72215.1"/>
    <property type="molecule type" value="Genomic_DNA"/>
</dbReference>
<sequence>MARRQRPRPDPRATAVNTDWETAADDRWKDWVMAIGMGLAPAAIVPFYSLNQTHRAAVANLASARAEAKEYGEERRTEIRRRVKEYQDQRAAKDPDGSKKQT</sequence>
<dbReference type="AlphaFoldDB" id="A0A2R6NIK3"/>
<dbReference type="STRING" id="98765.A0A2R6NIK3"/>
<reference evidence="2 3" key="1">
    <citation type="submission" date="2018-02" db="EMBL/GenBank/DDBJ databases">
        <title>Genome sequence of the basidiomycete white-rot fungus Phlebia centrifuga.</title>
        <authorList>
            <person name="Granchi Z."/>
            <person name="Peng M."/>
            <person name="de Vries R.P."/>
            <person name="Hilden K."/>
            <person name="Makela M.R."/>
            <person name="Grigoriev I."/>
            <person name="Riley R."/>
        </authorList>
    </citation>
    <scope>NUCLEOTIDE SEQUENCE [LARGE SCALE GENOMIC DNA]</scope>
    <source>
        <strain evidence="2 3">FBCC195</strain>
    </source>
</reference>
<feature type="compositionally biased region" description="Basic and acidic residues" evidence="1">
    <location>
        <begin position="84"/>
        <end position="102"/>
    </location>
</feature>